<dbReference type="InterPro" id="IPR013762">
    <property type="entry name" value="Integrase-like_cat_sf"/>
</dbReference>
<keyword evidence="2" id="KW-0233">DNA recombination</keyword>
<dbReference type="RefSeq" id="WP_194141113.1">
    <property type="nucleotide sequence ID" value="NZ_PRDM01000006.1"/>
</dbReference>
<protein>
    <recommendedName>
        <fullName evidence="5">Tyr recombinase domain-containing protein</fullName>
    </recommendedName>
</protein>
<comment type="caution">
    <text evidence="3">The sequence shown here is derived from an EMBL/GenBank/DDBJ whole genome shotgun (WGS) entry which is preliminary data.</text>
</comment>
<dbReference type="Gene3D" id="1.10.443.10">
    <property type="entry name" value="Intergrase catalytic core"/>
    <property type="match status" value="1"/>
</dbReference>
<name>A0ABR9TRK3_9FLAO</name>
<dbReference type="EMBL" id="PRDM01000006">
    <property type="protein sequence ID" value="MBE8727994.1"/>
    <property type="molecule type" value="Genomic_DNA"/>
</dbReference>
<evidence type="ECO:0000256" key="2">
    <source>
        <dbReference type="ARBA" id="ARBA00023172"/>
    </source>
</evidence>
<dbReference type="InterPro" id="IPR010998">
    <property type="entry name" value="Integrase_recombinase_N"/>
</dbReference>
<dbReference type="Proteomes" id="UP000640614">
    <property type="component" value="Unassembled WGS sequence"/>
</dbReference>
<dbReference type="Gene3D" id="1.10.150.130">
    <property type="match status" value="1"/>
</dbReference>
<reference evidence="3 4" key="1">
    <citation type="submission" date="2018-07" db="EMBL/GenBank/DDBJ databases">
        <title>Genome assembly of strain KB82.</title>
        <authorList>
            <person name="Kukolya J."/>
            <person name="Horvath B."/>
            <person name="Nagy I."/>
            <person name="Toth A."/>
        </authorList>
    </citation>
    <scope>NUCLEOTIDE SEQUENCE [LARGE SCALE GENOMIC DNA]</scope>
    <source>
        <strain evidence="3 4">Kb82</strain>
    </source>
</reference>
<dbReference type="SUPFAM" id="SSF56349">
    <property type="entry name" value="DNA breaking-rejoining enzymes"/>
    <property type="match status" value="1"/>
</dbReference>
<evidence type="ECO:0000313" key="3">
    <source>
        <dbReference type="EMBL" id="MBE8727994.1"/>
    </source>
</evidence>
<evidence type="ECO:0000256" key="1">
    <source>
        <dbReference type="ARBA" id="ARBA00023125"/>
    </source>
</evidence>
<organism evidence="3 4">
    <name type="scientific">Flavobacterium hungaricum</name>
    <dbReference type="NCBI Taxonomy" id="2082725"/>
    <lineage>
        <taxon>Bacteria</taxon>
        <taxon>Pseudomonadati</taxon>
        <taxon>Bacteroidota</taxon>
        <taxon>Flavobacteriia</taxon>
        <taxon>Flavobacteriales</taxon>
        <taxon>Flavobacteriaceae</taxon>
        <taxon>Flavobacterium</taxon>
    </lineage>
</organism>
<keyword evidence="4" id="KW-1185">Reference proteome</keyword>
<gene>
    <name evidence="3" type="ORF">C4F50_24010</name>
</gene>
<proteinExistence type="predicted"/>
<accession>A0ABR9TRK3</accession>
<keyword evidence="1" id="KW-0238">DNA-binding</keyword>
<evidence type="ECO:0000313" key="4">
    <source>
        <dbReference type="Proteomes" id="UP000640614"/>
    </source>
</evidence>
<sequence>MAKNLSFNCSYSEIWVHPKNWKTLTSQKSLQLDWRVECKFYDPLFKEKYPKGFPFRKKANRFKTLEERKAVIETWLEEIPKLLEQKGYNPITRKYMIEEKPEPVPEDRSLTEICPETPFLIALDLAHKSIKVAESTYNDIKYMLGKFKPAAEQLRFDELKISEVKRKHIRFTLDHLEETETTFSAHKFNKYRGYLSTLFKELIEYEAIESDVVLQIKKRNHETKIREILSYQDRKKVNTYLKENFPDFWRFTILFFHSGGRITELLNLRAEDVFLNEQKYRVLIKKGAQYKWTDRIIKDVALDCWTKSLHGAKKGDFVFSVGLKPGPDKIRREQINRRWKTHVKDKLNITADFYALKHLNLDETTSLLSMADAAKMASHTSTAMIQKHYAVGEQDRQNERLRTLQNKFA</sequence>
<evidence type="ECO:0008006" key="5">
    <source>
        <dbReference type="Google" id="ProtNLM"/>
    </source>
</evidence>
<dbReference type="InterPro" id="IPR011010">
    <property type="entry name" value="DNA_brk_join_enz"/>
</dbReference>